<accession>A0A0F3IF72</accession>
<dbReference type="AlphaFoldDB" id="A0A0F3IF72"/>
<dbReference type="InterPro" id="IPR002525">
    <property type="entry name" value="Transp_IS110-like_N"/>
</dbReference>
<comment type="caution">
    <text evidence="2">The sequence shown here is derived from an EMBL/GenBank/DDBJ whole genome shotgun (WGS) entry which is preliminary data.</text>
</comment>
<protein>
    <recommendedName>
        <fullName evidence="1">Transposase IS110-like N-terminal domain-containing protein</fullName>
    </recommendedName>
</protein>
<dbReference type="RefSeq" id="WP_045780594.1">
    <property type="nucleotide sequence ID" value="NZ_LAJX01000283.1"/>
</dbReference>
<gene>
    <name evidence="2" type="ORF">VZ94_20115</name>
</gene>
<dbReference type="EMBL" id="LAJX01000283">
    <property type="protein sequence ID" value="KJV05178.1"/>
    <property type="molecule type" value="Genomic_DNA"/>
</dbReference>
<proteinExistence type="predicted"/>
<evidence type="ECO:0000313" key="3">
    <source>
        <dbReference type="Proteomes" id="UP000033684"/>
    </source>
</evidence>
<reference evidence="2 3" key="2">
    <citation type="journal article" date="2016" name="Microb. Ecol.">
        <title>Genome Characteristics of a Novel Type I Methanotroph (Sn10-6) Isolated from a Flooded Indian Rice Field.</title>
        <authorList>
            <person name="Rahalkar M.C."/>
            <person name="Pandit P.S."/>
            <person name="Dhakephalkar P.K."/>
            <person name="Pore S."/>
            <person name="Arora P."/>
            <person name="Kapse N."/>
        </authorList>
    </citation>
    <scope>NUCLEOTIDE SEQUENCE [LARGE SCALE GENOMIC DNA]</scope>
    <source>
        <strain evidence="2 3">Sn10-6</strain>
    </source>
</reference>
<feature type="domain" description="Transposase IS110-like N-terminal" evidence="1">
    <location>
        <begin position="32"/>
        <end position="160"/>
    </location>
</feature>
<reference evidence="3" key="1">
    <citation type="submission" date="2015-03" db="EMBL/GenBank/DDBJ databases">
        <title>Draft genome sequence of a novel methanotroph (Sn10-6) isolated from flooded ricefield rhizosphere in India.</title>
        <authorList>
            <person name="Pandit P.S."/>
            <person name="Pore S.D."/>
            <person name="Arora P."/>
            <person name="Kapse N.G."/>
            <person name="Dhakephalkar P.K."/>
            <person name="Rahalkar M.C."/>
        </authorList>
    </citation>
    <scope>NUCLEOTIDE SEQUENCE [LARGE SCALE GENOMIC DNA]</scope>
    <source>
        <strain evidence="3">Sn10-6</strain>
    </source>
</reference>
<dbReference type="Pfam" id="PF01548">
    <property type="entry name" value="DEDD_Tnp_IS110"/>
    <property type="match status" value="1"/>
</dbReference>
<dbReference type="GO" id="GO:0003677">
    <property type="term" value="F:DNA binding"/>
    <property type="evidence" value="ECO:0007669"/>
    <property type="project" value="InterPro"/>
</dbReference>
<evidence type="ECO:0000259" key="1">
    <source>
        <dbReference type="Pfam" id="PF01548"/>
    </source>
</evidence>
<name>A0A0F3IF72_9GAMM</name>
<evidence type="ECO:0000313" key="2">
    <source>
        <dbReference type="EMBL" id="KJV05178.1"/>
    </source>
</evidence>
<sequence length="168" mass="19473">MKKHNYRTKKINEINWQELSLQFVGEAITFAVDVAKLQQYGLLTTRDQKLSFLVKWDLPETRELIKYLKQFNGSVTVVMESTGTYGDAMRYQFSEAGFNVYQASAKRVHDAKEIFDGVPSLHDAKAACLIAKLHQEGLTKPWHELDSAARELNATRREYEMYQSQYRT</sequence>
<dbReference type="Proteomes" id="UP000033684">
    <property type="component" value="Unassembled WGS sequence"/>
</dbReference>
<dbReference type="GO" id="GO:0004803">
    <property type="term" value="F:transposase activity"/>
    <property type="evidence" value="ECO:0007669"/>
    <property type="project" value="InterPro"/>
</dbReference>
<dbReference type="OrthoDB" id="9790935at2"/>
<organism evidence="2 3">
    <name type="scientific">Methylocucumis oryzae</name>
    <dbReference type="NCBI Taxonomy" id="1632867"/>
    <lineage>
        <taxon>Bacteria</taxon>
        <taxon>Pseudomonadati</taxon>
        <taxon>Pseudomonadota</taxon>
        <taxon>Gammaproteobacteria</taxon>
        <taxon>Methylococcales</taxon>
        <taxon>Methylococcaceae</taxon>
        <taxon>Methylocucumis</taxon>
    </lineage>
</organism>
<keyword evidence="3" id="KW-1185">Reference proteome</keyword>
<dbReference type="GO" id="GO:0006313">
    <property type="term" value="P:DNA transposition"/>
    <property type="evidence" value="ECO:0007669"/>
    <property type="project" value="InterPro"/>
</dbReference>